<dbReference type="InterPro" id="IPR002470">
    <property type="entry name" value="Peptidase_S9A"/>
</dbReference>
<dbReference type="EMBL" id="JBHTKN010000004">
    <property type="protein sequence ID" value="MFD1042330.1"/>
    <property type="molecule type" value="Genomic_DNA"/>
</dbReference>
<gene>
    <name evidence="5" type="ORF">ACFQ2N_08210</name>
</gene>
<dbReference type="Gene3D" id="3.90.190.10">
    <property type="entry name" value="Protein tyrosine phosphatase superfamily"/>
    <property type="match status" value="1"/>
</dbReference>
<name>A0ABW3LV28_9GAMM</name>
<dbReference type="InterPro" id="IPR001375">
    <property type="entry name" value="Peptidase_S9_cat"/>
</dbReference>
<keyword evidence="1 5" id="KW-0378">Hydrolase</keyword>
<evidence type="ECO:0000256" key="2">
    <source>
        <dbReference type="SAM" id="SignalP"/>
    </source>
</evidence>
<keyword evidence="2" id="KW-0732">Signal</keyword>
<organism evidence="5 6">
    <name type="scientific">Pseudoxanthomonas kaohsiungensis</name>
    <dbReference type="NCBI Taxonomy" id="283923"/>
    <lineage>
        <taxon>Bacteria</taxon>
        <taxon>Pseudomonadati</taxon>
        <taxon>Pseudomonadota</taxon>
        <taxon>Gammaproteobacteria</taxon>
        <taxon>Lysobacterales</taxon>
        <taxon>Lysobacteraceae</taxon>
        <taxon>Pseudoxanthomonas</taxon>
    </lineage>
</organism>
<evidence type="ECO:0000313" key="6">
    <source>
        <dbReference type="Proteomes" id="UP001597033"/>
    </source>
</evidence>
<dbReference type="InterPro" id="IPR011042">
    <property type="entry name" value="6-blade_b-propeller_TolB-like"/>
</dbReference>
<dbReference type="Pfam" id="PF00326">
    <property type="entry name" value="Peptidase_S9"/>
    <property type="match status" value="1"/>
</dbReference>
<dbReference type="SUPFAM" id="SSF52799">
    <property type="entry name" value="(Phosphotyrosine protein) phosphatases II"/>
    <property type="match status" value="1"/>
</dbReference>
<proteinExistence type="predicted"/>
<feature type="signal peptide" evidence="2">
    <location>
        <begin position="1"/>
        <end position="20"/>
    </location>
</feature>
<dbReference type="InterPro" id="IPR055214">
    <property type="entry name" value="PTP-NADK"/>
</dbReference>
<dbReference type="RefSeq" id="WP_162376862.1">
    <property type="nucleotide sequence ID" value="NZ_JBHTKN010000004.1"/>
</dbReference>
<dbReference type="PANTHER" id="PTHR42776:SF27">
    <property type="entry name" value="DIPEPTIDYL PEPTIDASE FAMILY MEMBER 6"/>
    <property type="match status" value="1"/>
</dbReference>
<dbReference type="SUPFAM" id="SSF82171">
    <property type="entry name" value="DPP6 N-terminal domain-like"/>
    <property type="match status" value="1"/>
</dbReference>
<evidence type="ECO:0000259" key="3">
    <source>
        <dbReference type="Pfam" id="PF00326"/>
    </source>
</evidence>
<reference evidence="6" key="1">
    <citation type="journal article" date="2019" name="Int. J. Syst. Evol. Microbiol.">
        <title>The Global Catalogue of Microorganisms (GCM) 10K type strain sequencing project: providing services to taxonomists for standard genome sequencing and annotation.</title>
        <authorList>
            <consortium name="The Broad Institute Genomics Platform"/>
            <consortium name="The Broad Institute Genome Sequencing Center for Infectious Disease"/>
            <person name="Wu L."/>
            <person name="Ma J."/>
        </authorList>
    </citation>
    <scope>NUCLEOTIDE SEQUENCE [LARGE SCALE GENOMIC DNA]</scope>
    <source>
        <strain evidence="6">CCUG 55854</strain>
    </source>
</reference>
<evidence type="ECO:0000259" key="4">
    <source>
        <dbReference type="Pfam" id="PF22741"/>
    </source>
</evidence>
<feature type="chain" id="PRO_5046204166" evidence="2">
    <location>
        <begin position="21"/>
        <end position="806"/>
    </location>
</feature>
<dbReference type="PRINTS" id="PR00862">
    <property type="entry name" value="PROLIGOPTASE"/>
</dbReference>
<dbReference type="Proteomes" id="UP001597033">
    <property type="component" value="Unassembled WGS sequence"/>
</dbReference>
<feature type="domain" description="Peptidase S9 prolyl oligopeptidase catalytic" evidence="3">
    <location>
        <begin position="451"/>
        <end position="657"/>
    </location>
</feature>
<sequence length="806" mass="87345">MRHHLFTAFLLALLPLQAAAADPVQRQVAGNRTTENVPEVPADLLERLDRYQNTRGASLAGWTREGCLLVSTRFAETAQAHRVCTPLGMREQLTFHREPVTGLVPAPPGAWRDGFIFAKDRGGDEFSQLYWFDDATRGTTLLTDGRRSQNGGAVVSRDGGLLAYSSTARNGTDRDIWVRDTRSGRSRAVLTEGGSWSASDFSPDGTRLLVSRYVSANESYPGELELAAGKLAMFPVDGGKAALGQFRYAPDGKGVFYISDEDIAGKPQQFRTLRWHGPGMGAPKLVSAHIPWDVDEVRIAGDGRHLAYSTNEDGISRLHVLRLPGLQPVELPALRALPVGVIGNFDFSPDGRRLALDLNSATSPSDVYVLPLDGKALERWTRSEVGGLDASAFVAPTLIRYPTFDQLDGKPRTIPTFYYRPAETAASGKHPVLINIHGGPEGQAQPVFNPTIQFMLADLGVAVLVPNVRGSSGYGKDYLQADNGFRREDSVKDIGALLDWIATRPELDASRVGVHGGSYGGYMVLAALMHYSDRIRAGIDVVGISDFRTFLQNTENYRRDLRRAEYGDERDPAMAEFFARIAPLNHADRIRAPLFVAQGRNDPRVPWTEAEQIVKAVRGNGQPVWYLEFADEGHGFRKKTNTDYFNAASMLFWQQHLLDGPDRFAELRAGLRTGGQPTAQDLARLKEQGVRTVIDLRGPGEDRGFDEAAEAARLGLEYVALPIAGKDDVTPANADALAALLAERGDGVLLHCASGNRAGALLALGAARAGMPAAEALALGRKAGLASLEPVVAAQLERTGAPAGAE</sequence>
<feature type="domain" description="DSP-PTPase phosphatase fused to NAD+ Kinase" evidence="4">
    <location>
        <begin position="670"/>
        <end position="763"/>
    </location>
</feature>
<dbReference type="PANTHER" id="PTHR42776">
    <property type="entry name" value="SERINE PEPTIDASE S9 FAMILY MEMBER"/>
    <property type="match status" value="1"/>
</dbReference>
<evidence type="ECO:0000256" key="1">
    <source>
        <dbReference type="ARBA" id="ARBA00022801"/>
    </source>
</evidence>
<evidence type="ECO:0000313" key="5">
    <source>
        <dbReference type="EMBL" id="MFD1042330.1"/>
    </source>
</evidence>
<accession>A0ABW3LV28</accession>
<comment type="caution">
    <text evidence="5">The sequence shown here is derived from an EMBL/GenBank/DDBJ whole genome shotgun (WGS) entry which is preliminary data.</text>
</comment>
<dbReference type="InterPro" id="IPR029058">
    <property type="entry name" value="AB_hydrolase_fold"/>
</dbReference>
<dbReference type="Gene3D" id="3.40.50.1820">
    <property type="entry name" value="alpha/beta hydrolase"/>
    <property type="match status" value="1"/>
</dbReference>
<dbReference type="InterPro" id="IPR029021">
    <property type="entry name" value="Prot-tyrosine_phosphatase-like"/>
</dbReference>
<dbReference type="Pfam" id="PF22741">
    <property type="entry name" value="PTP-NADK"/>
    <property type="match status" value="1"/>
</dbReference>
<dbReference type="GO" id="GO:0016787">
    <property type="term" value="F:hydrolase activity"/>
    <property type="evidence" value="ECO:0007669"/>
    <property type="project" value="UniProtKB-KW"/>
</dbReference>
<protein>
    <submittedName>
        <fullName evidence="5">Alpha/beta fold hydrolase</fullName>
    </submittedName>
</protein>
<dbReference type="SUPFAM" id="SSF53474">
    <property type="entry name" value="alpha/beta-Hydrolases"/>
    <property type="match status" value="1"/>
</dbReference>
<dbReference type="Gene3D" id="2.120.10.30">
    <property type="entry name" value="TolB, C-terminal domain"/>
    <property type="match status" value="2"/>
</dbReference>
<keyword evidence="6" id="KW-1185">Reference proteome</keyword>